<dbReference type="Proteomes" id="UP001152130">
    <property type="component" value="Unassembled WGS sequence"/>
</dbReference>
<gene>
    <name evidence="1" type="ORF">NW766_001613</name>
</gene>
<protein>
    <submittedName>
        <fullName evidence="1">Uncharacterized protein</fullName>
    </submittedName>
</protein>
<dbReference type="OrthoDB" id="5061043at2759"/>
<accession>A0A9W8Q0B8</accession>
<evidence type="ECO:0000313" key="1">
    <source>
        <dbReference type="EMBL" id="KAJ4022574.1"/>
    </source>
</evidence>
<organism evidence="1 2">
    <name type="scientific">Fusarium irregulare</name>
    <dbReference type="NCBI Taxonomy" id="2494466"/>
    <lineage>
        <taxon>Eukaryota</taxon>
        <taxon>Fungi</taxon>
        <taxon>Dikarya</taxon>
        <taxon>Ascomycota</taxon>
        <taxon>Pezizomycotina</taxon>
        <taxon>Sordariomycetes</taxon>
        <taxon>Hypocreomycetidae</taxon>
        <taxon>Hypocreales</taxon>
        <taxon>Nectriaceae</taxon>
        <taxon>Fusarium</taxon>
        <taxon>Fusarium incarnatum-equiseti species complex</taxon>
    </lineage>
</organism>
<dbReference type="EMBL" id="JAPDHF010000002">
    <property type="protein sequence ID" value="KAJ4022574.1"/>
    <property type="molecule type" value="Genomic_DNA"/>
</dbReference>
<reference evidence="1" key="1">
    <citation type="submission" date="2022-10" db="EMBL/GenBank/DDBJ databases">
        <title>Fusarium specimens isolated from Avocado Roots.</title>
        <authorList>
            <person name="Stajich J."/>
            <person name="Roper C."/>
            <person name="Heimlech-Rivalta G."/>
        </authorList>
    </citation>
    <scope>NUCLEOTIDE SEQUENCE</scope>
    <source>
        <strain evidence="1">CF00143</strain>
    </source>
</reference>
<keyword evidence="2" id="KW-1185">Reference proteome</keyword>
<comment type="caution">
    <text evidence="1">The sequence shown here is derived from an EMBL/GenBank/DDBJ whole genome shotgun (WGS) entry which is preliminary data.</text>
</comment>
<evidence type="ECO:0000313" key="2">
    <source>
        <dbReference type="Proteomes" id="UP001152130"/>
    </source>
</evidence>
<dbReference type="AlphaFoldDB" id="A0A9W8Q0B8"/>
<proteinExistence type="predicted"/>
<sequence length="107" mass="12289">MKKAFDESEKALLAEKQFTHQILRKIRKFTIKDFEKYSMYLYFYDFVALIPEADTPCAAANLEKVKEFARAQSSVYNLLPDITKDVNGKITESGGAVYDKNWPDPAL</sequence>
<name>A0A9W8Q0B8_9HYPO</name>